<organism evidence="2 3">
    <name type="scientific">Pseudomonas savastanoi pv. glycinea str. race 4</name>
    <dbReference type="NCBI Taxonomy" id="875330"/>
    <lineage>
        <taxon>Bacteria</taxon>
        <taxon>Pseudomonadati</taxon>
        <taxon>Pseudomonadota</taxon>
        <taxon>Gammaproteobacteria</taxon>
        <taxon>Pseudomonadales</taxon>
        <taxon>Pseudomonadaceae</taxon>
        <taxon>Pseudomonas</taxon>
    </lineage>
</organism>
<dbReference type="AlphaFoldDB" id="F3C4S1"/>
<feature type="non-terminal residue" evidence="2">
    <location>
        <position position="186"/>
    </location>
</feature>
<keyword evidence="1" id="KW-0732">Signal</keyword>
<evidence type="ECO:0000313" key="3">
    <source>
        <dbReference type="Proteomes" id="UP000005466"/>
    </source>
</evidence>
<dbReference type="HOGENOM" id="CLU_1457455_0_0_6"/>
<dbReference type="Pfam" id="PF06934">
    <property type="entry name" value="CTI"/>
    <property type="match status" value="1"/>
</dbReference>
<name>F3C4S1_PSESG</name>
<sequence length="186" mass="19730">MPHRLLASIALLFICCAAQAQTPSATPASPAISYVKDIQPILTEKCVACHACNDAPCQLNLGSGEGVSRGASKIPVYQGERSEAVAPTRLFYDARDTEAWRGKGFYSVLEAQGSQAALMARMLDLGRSAPLPANSKIPDEIALGINRENVCPLPGEFNAYAAAHAQQGMPLAVAGLTDAEYQTLQR</sequence>
<comment type="caution">
    <text evidence="2">The sequence shown here is derived from an EMBL/GenBank/DDBJ whole genome shotgun (WGS) entry which is preliminary data.</text>
</comment>
<feature type="signal peptide" evidence="1">
    <location>
        <begin position="1"/>
        <end position="20"/>
    </location>
</feature>
<dbReference type="GO" id="GO:0016853">
    <property type="term" value="F:isomerase activity"/>
    <property type="evidence" value="ECO:0007669"/>
    <property type="project" value="UniProtKB-KW"/>
</dbReference>
<accession>F3C4S1</accession>
<evidence type="ECO:0000256" key="1">
    <source>
        <dbReference type="SAM" id="SignalP"/>
    </source>
</evidence>
<dbReference type="InterPro" id="IPR010706">
    <property type="entry name" value="Fatty_acid_cis-trans_isomerase"/>
</dbReference>
<dbReference type="Proteomes" id="UP000005466">
    <property type="component" value="Unassembled WGS sequence"/>
</dbReference>
<evidence type="ECO:0000313" key="2">
    <source>
        <dbReference type="EMBL" id="EGH12915.1"/>
    </source>
</evidence>
<reference evidence="2 3" key="1">
    <citation type="journal article" date="2011" name="PLoS Pathog.">
        <title>Dynamic evolution of pathogenicity revealed by sequencing and comparative genomics of 19 Pseudomonas syringae isolates.</title>
        <authorList>
            <person name="Baltrus D.A."/>
            <person name="Nishimura M.T."/>
            <person name="Romanchuk A."/>
            <person name="Chang J.H."/>
            <person name="Mukhtar M.S."/>
            <person name="Cherkis K."/>
            <person name="Roach J."/>
            <person name="Grant S.R."/>
            <person name="Jones C.D."/>
            <person name="Dangl J.L."/>
        </authorList>
    </citation>
    <scope>NUCLEOTIDE SEQUENCE [LARGE SCALE GENOMIC DNA]</scope>
    <source>
        <strain evidence="3">race 4</strain>
    </source>
</reference>
<proteinExistence type="predicted"/>
<keyword evidence="2" id="KW-0413">Isomerase</keyword>
<feature type="chain" id="PRO_5003291951" evidence="1">
    <location>
        <begin position="21"/>
        <end position="186"/>
    </location>
</feature>
<dbReference type="EMBL" id="ADWY01000581">
    <property type="protein sequence ID" value="EGH12915.1"/>
    <property type="molecule type" value="Genomic_DNA"/>
</dbReference>
<gene>
    <name evidence="2" type="ORF">Pgy4_13261</name>
</gene>
<protein>
    <submittedName>
        <fullName evidence="2">Esterified fatty acid cis/trans isomerase</fullName>
    </submittedName>
</protein>